<dbReference type="SUPFAM" id="SSF54843">
    <property type="entry name" value="Ribosomal protein L22"/>
    <property type="match status" value="1"/>
</dbReference>
<dbReference type="NCBIfam" id="TIGR01038">
    <property type="entry name" value="uL22_arch_euk"/>
    <property type="match status" value="1"/>
</dbReference>
<dbReference type="GO" id="GO:0003735">
    <property type="term" value="F:structural constituent of ribosome"/>
    <property type="evidence" value="ECO:0007669"/>
    <property type="project" value="InterPro"/>
</dbReference>
<comment type="similarity">
    <text evidence="1 4">Belongs to the universal ribosomal protein uL22 family.</text>
</comment>
<gene>
    <name evidence="5" type="ORF">VNO80_30469</name>
</gene>
<dbReference type="Pfam" id="PF00237">
    <property type="entry name" value="Ribosomal_L22"/>
    <property type="match status" value="1"/>
</dbReference>
<reference evidence="5 6" key="1">
    <citation type="submission" date="2024-01" db="EMBL/GenBank/DDBJ databases">
        <title>The genomes of 5 underutilized Papilionoideae crops provide insights into root nodulation and disease resistanc.</title>
        <authorList>
            <person name="Jiang F."/>
        </authorList>
    </citation>
    <scope>NUCLEOTIDE SEQUENCE [LARGE SCALE GENOMIC DNA]</scope>
    <source>
        <strain evidence="5">JINMINGXINNONG_FW02</strain>
        <tissue evidence="5">Leaves</tissue>
    </source>
</reference>
<evidence type="ECO:0000256" key="2">
    <source>
        <dbReference type="ARBA" id="ARBA00022980"/>
    </source>
</evidence>
<accession>A0AAN9QFU2</accession>
<evidence type="ECO:0008006" key="7">
    <source>
        <dbReference type="Google" id="ProtNLM"/>
    </source>
</evidence>
<evidence type="ECO:0000313" key="6">
    <source>
        <dbReference type="Proteomes" id="UP001374584"/>
    </source>
</evidence>
<keyword evidence="2 4" id="KW-0689">Ribosomal protein</keyword>
<organism evidence="5 6">
    <name type="scientific">Phaseolus coccineus</name>
    <name type="common">Scarlet runner bean</name>
    <name type="synonym">Phaseolus multiflorus</name>
    <dbReference type="NCBI Taxonomy" id="3886"/>
    <lineage>
        <taxon>Eukaryota</taxon>
        <taxon>Viridiplantae</taxon>
        <taxon>Streptophyta</taxon>
        <taxon>Embryophyta</taxon>
        <taxon>Tracheophyta</taxon>
        <taxon>Spermatophyta</taxon>
        <taxon>Magnoliopsida</taxon>
        <taxon>eudicotyledons</taxon>
        <taxon>Gunneridae</taxon>
        <taxon>Pentapetalae</taxon>
        <taxon>rosids</taxon>
        <taxon>fabids</taxon>
        <taxon>Fabales</taxon>
        <taxon>Fabaceae</taxon>
        <taxon>Papilionoideae</taxon>
        <taxon>50 kb inversion clade</taxon>
        <taxon>NPAAA clade</taxon>
        <taxon>indigoferoid/millettioid clade</taxon>
        <taxon>Phaseoleae</taxon>
        <taxon>Phaseolus</taxon>
    </lineage>
</organism>
<dbReference type="EMBL" id="JAYMYR010000011">
    <property type="protein sequence ID" value="KAK7333692.1"/>
    <property type="molecule type" value="Genomic_DNA"/>
</dbReference>
<dbReference type="Gene3D" id="6.20.370.70">
    <property type="match status" value="1"/>
</dbReference>
<dbReference type="PANTHER" id="PTHR11593:SF47">
    <property type="entry name" value="LARGE RIBOSOMAL SUBUNIT PROTEIN UL22Y"/>
    <property type="match status" value="1"/>
</dbReference>
<dbReference type="InterPro" id="IPR036394">
    <property type="entry name" value="Ribosomal_uL22_sf"/>
</dbReference>
<dbReference type="AlphaFoldDB" id="A0AAN9QFU2"/>
<name>A0AAN9QFU2_PHACN</name>
<sequence>MVQCLTYRKRHNYAIKSNQHRVVKTPGVGGHNSKFDLCLGTGYMTACFALMVGPLGRAVGVEHIPKLVSFLIEYIQKSVAATELKDGSLSIHAGAMVKCSREPNNPTKSCKARGADLRVHFKNTRETTFAIRKLSLVKARRYLEDVLAHKQAILFGRFCCGVGRTAQAKSRHSNGQGRWTVKSAKFILNLLKNAESNAEVKGLDVDALYISHIQVHQAQKQRR</sequence>
<dbReference type="GO" id="GO:0022625">
    <property type="term" value="C:cytosolic large ribosomal subunit"/>
    <property type="evidence" value="ECO:0007669"/>
    <property type="project" value="TreeGrafter"/>
</dbReference>
<protein>
    <recommendedName>
        <fullName evidence="7">60S ribosomal protein L17</fullName>
    </recommendedName>
</protein>
<evidence type="ECO:0000256" key="4">
    <source>
        <dbReference type="RuleBase" id="RU004005"/>
    </source>
</evidence>
<keyword evidence="6" id="KW-1185">Reference proteome</keyword>
<dbReference type="PANTHER" id="PTHR11593">
    <property type="entry name" value="60S RIBOSOMAL PROTEIN L17"/>
    <property type="match status" value="1"/>
</dbReference>
<proteinExistence type="inferred from homology"/>
<dbReference type="Gene3D" id="3.90.470.10">
    <property type="entry name" value="Ribosomal protein L22/L17"/>
    <property type="match status" value="1"/>
</dbReference>
<keyword evidence="3 4" id="KW-0687">Ribonucleoprotein</keyword>
<evidence type="ECO:0000256" key="3">
    <source>
        <dbReference type="ARBA" id="ARBA00023274"/>
    </source>
</evidence>
<dbReference type="Proteomes" id="UP001374584">
    <property type="component" value="Unassembled WGS sequence"/>
</dbReference>
<dbReference type="InterPro" id="IPR029063">
    <property type="entry name" value="SAM-dependent_MTases_sf"/>
</dbReference>
<dbReference type="Pfam" id="PF01135">
    <property type="entry name" value="PCMT"/>
    <property type="match status" value="1"/>
</dbReference>
<dbReference type="InterPro" id="IPR001063">
    <property type="entry name" value="Ribosomal_uL22"/>
</dbReference>
<dbReference type="InterPro" id="IPR005721">
    <property type="entry name" value="Ribosomal_uL22_euk/arc"/>
</dbReference>
<comment type="caution">
    <text evidence="5">The sequence shown here is derived from an EMBL/GenBank/DDBJ whole genome shotgun (WGS) entry which is preliminary data.</text>
</comment>
<dbReference type="FunFam" id="3.90.470.10:FF:000031">
    <property type="entry name" value="60S ribosomal protein L17-2"/>
    <property type="match status" value="1"/>
</dbReference>
<evidence type="ECO:0000313" key="5">
    <source>
        <dbReference type="EMBL" id="KAK7333692.1"/>
    </source>
</evidence>
<dbReference type="GO" id="GO:0002181">
    <property type="term" value="P:cytoplasmic translation"/>
    <property type="evidence" value="ECO:0007669"/>
    <property type="project" value="TreeGrafter"/>
</dbReference>
<dbReference type="Gene3D" id="3.40.50.150">
    <property type="entry name" value="Vaccinia Virus protein VP39"/>
    <property type="match status" value="1"/>
</dbReference>
<evidence type="ECO:0000256" key="1">
    <source>
        <dbReference type="ARBA" id="ARBA00009451"/>
    </source>
</evidence>
<dbReference type="SUPFAM" id="SSF53335">
    <property type="entry name" value="S-adenosyl-L-methionine-dependent methyltransferases"/>
    <property type="match status" value="1"/>
</dbReference>